<dbReference type="AlphaFoldDB" id="A0A7C3MB24"/>
<dbReference type="EMBL" id="DSCQ01000122">
    <property type="protein sequence ID" value="HET22228.1"/>
    <property type="molecule type" value="Genomic_DNA"/>
</dbReference>
<dbReference type="Pfam" id="PF04254">
    <property type="entry name" value="DUF432"/>
    <property type="match status" value="1"/>
</dbReference>
<dbReference type="PIRSF" id="PIRSF019202">
    <property type="entry name" value="UCP019202"/>
    <property type="match status" value="1"/>
</dbReference>
<comment type="caution">
    <text evidence="2">The sequence shown here is derived from an EMBL/GenBank/DDBJ whole genome shotgun (WGS) entry which is preliminary data.</text>
</comment>
<proteinExistence type="predicted"/>
<evidence type="ECO:0000313" key="3">
    <source>
        <dbReference type="EMBL" id="HGF87603.1"/>
    </source>
</evidence>
<evidence type="ECO:0000313" key="1">
    <source>
        <dbReference type="EMBL" id="HET22228.1"/>
    </source>
</evidence>
<organism evidence="2">
    <name type="scientific">Archaeoglobus fulgidus</name>
    <dbReference type="NCBI Taxonomy" id="2234"/>
    <lineage>
        <taxon>Archaea</taxon>
        <taxon>Methanobacteriati</taxon>
        <taxon>Methanobacteriota</taxon>
        <taxon>Archaeoglobi</taxon>
        <taxon>Archaeoglobales</taxon>
        <taxon>Archaeoglobaceae</taxon>
        <taxon>Archaeoglobus</taxon>
    </lineage>
</organism>
<name>A0A7C3MB24_ARCFL</name>
<gene>
    <name evidence="1" type="ORF">ENN70_09365</name>
    <name evidence="3" type="ORF">ENR21_04185</name>
    <name evidence="2" type="ORF">ENW66_07735</name>
</gene>
<protein>
    <submittedName>
        <fullName evidence="2">DUF432 domain-containing protein</fullName>
    </submittedName>
</protein>
<reference evidence="2" key="1">
    <citation type="journal article" date="2020" name="mSystems">
        <title>Genome- and Community-Level Interaction Insights into Carbon Utilization and Element Cycling Functions of Hydrothermarchaeota in Hydrothermal Sediment.</title>
        <authorList>
            <person name="Zhou Z."/>
            <person name="Liu Y."/>
            <person name="Xu W."/>
            <person name="Pan J."/>
            <person name="Luo Z.H."/>
            <person name="Li M."/>
        </authorList>
    </citation>
    <scope>NUCLEOTIDE SEQUENCE [LARGE SCALE GENOMIC DNA]</scope>
    <source>
        <strain evidence="1">SpSt-12</strain>
        <strain evidence="3">SpSt-38</strain>
        <strain evidence="2">SpSt-87</strain>
    </source>
</reference>
<dbReference type="EMBL" id="DTLB01000046">
    <property type="protein sequence ID" value="HFW32818.1"/>
    <property type="molecule type" value="Genomic_DNA"/>
</dbReference>
<dbReference type="InterPro" id="IPR007366">
    <property type="entry name" value="DUF432"/>
</dbReference>
<accession>A0A7C3MB24</accession>
<dbReference type="EMBL" id="DSQD01000131">
    <property type="protein sequence ID" value="HGF87603.1"/>
    <property type="molecule type" value="Genomic_DNA"/>
</dbReference>
<sequence length="235" mass="27443">MFGYHDIEGFQAEIGEYRMRTERTGPFYRYIRENGDKIEKDISVEKGRFIINPVEPVNTPKNVTNFLQIKFRKPFLAEPKSSVDVYATFPVEIAVFIAAKKSVGIVDIFSLQKPKYTLYGNPRDGIICRYWESDLYSEIPRLDRYREGVIKLRIVNSDTEWIEVKNAVFDIYGMKIYYNDEIVYSSASINIISPKVAETKFIEQPLEEKMRKALELYTARRIAVTALKFVMEWGL</sequence>
<evidence type="ECO:0000313" key="2">
    <source>
        <dbReference type="EMBL" id="HFW32818.1"/>
    </source>
</evidence>